<keyword evidence="3" id="KW-1185">Reference proteome</keyword>
<name>A0A0D8HIL6_9ACTN</name>
<evidence type="ECO:0000313" key="3">
    <source>
        <dbReference type="Proteomes" id="UP000032360"/>
    </source>
</evidence>
<proteinExistence type="predicted"/>
<dbReference type="AlphaFoldDB" id="A0A0D8HIL6"/>
<dbReference type="RefSeq" id="WP_052605869.1">
    <property type="nucleotide sequence ID" value="NZ_JXYS01000071.1"/>
</dbReference>
<accession>A0A0D8HIL6</accession>
<protein>
    <recommendedName>
        <fullName evidence="4">Poly(Hydroxyalcanoate) granule associated protein (Phasin)</fullName>
    </recommendedName>
</protein>
<sequence length="188" mass="20921">MASKSPKDRYKKLLDAGKTVSRMSTDRVEEIARDLMHLSEVQRNQALELIEDVIQRSKRSTEFFADTIRHEVEKQVNTLKLPTKEDLVEVTEAMNQIKDDVVSLSALREELRGDVVALSEAVAKLLTKRESHVDSASDVVVVEDLPITPDEATKVTSKTPRRSRASKAVPTEAVPEGESSGDLPNLDQ</sequence>
<dbReference type="STRING" id="1280514.AXFE_22460"/>
<dbReference type="Proteomes" id="UP000032360">
    <property type="component" value="Unassembled WGS sequence"/>
</dbReference>
<feature type="region of interest" description="Disordered" evidence="1">
    <location>
        <begin position="147"/>
        <end position="188"/>
    </location>
</feature>
<evidence type="ECO:0000313" key="2">
    <source>
        <dbReference type="EMBL" id="KJF16891.1"/>
    </source>
</evidence>
<dbReference type="EMBL" id="JXYS01000071">
    <property type="protein sequence ID" value="KJF16891.1"/>
    <property type="molecule type" value="Genomic_DNA"/>
</dbReference>
<evidence type="ECO:0000256" key="1">
    <source>
        <dbReference type="SAM" id="MobiDB-lite"/>
    </source>
</evidence>
<organism evidence="2 3">
    <name type="scientific">Acidithrix ferrooxidans</name>
    <dbReference type="NCBI Taxonomy" id="1280514"/>
    <lineage>
        <taxon>Bacteria</taxon>
        <taxon>Bacillati</taxon>
        <taxon>Actinomycetota</taxon>
        <taxon>Acidimicrobiia</taxon>
        <taxon>Acidimicrobiales</taxon>
        <taxon>Acidimicrobiaceae</taxon>
        <taxon>Acidithrix</taxon>
    </lineage>
</organism>
<gene>
    <name evidence="2" type="ORF">AXFE_22460</name>
</gene>
<comment type="caution">
    <text evidence="2">The sequence shown here is derived from an EMBL/GenBank/DDBJ whole genome shotgun (WGS) entry which is preliminary data.</text>
</comment>
<evidence type="ECO:0008006" key="4">
    <source>
        <dbReference type="Google" id="ProtNLM"/>
    </source>
</evidence>
<reference evidence="2 3" key="1">
    <citation type="submission" date="2015-01" db="EMBL/GenBank/DDBJ databases">
        <title>Draft genome of the acidophilic iron oxidizer Acidithrix ferrooxidans strain Py-F3.</title>
        <authorList>
            <person name="Poehlein A."/>
            <person name="Eisen S."/>
            <person name="Schloemann M."/>
            <person name="Johnson B.D."/>
            <person name="Daniel R."/>
            <person name="Muehling M."/>
        </authorList>
    </citation>
    <scope>NUCLEOTIDE SEQUENCE [LARGE SCALE GENOMIC DNA]</scope>
    <source>
        <strain evidence="2 3">Py-F3</strain>
    </source>
</reference>